<keyword evidence="2" id="KW-1185">Reference proteome</keyword>
<accession>A0A879R2F1</accession>
<proteinExistence type="predicted"/>
<dbReference type="Proteomes" id="UP000664915">
    <property type="component" value="Segment"/>
</dbReference>
<evidence type="ECO:0000313" key="2">
    <source>
        <dbReference type="Proteomes" id="UP000664915"/>
    </source>
</evidence>
<dbReference type="GeneID" id="77946264"/>
<name>A0A879R2F1_9CAUD</name>
<organism evidence="1 2">
    <name type="scientific">Synechococcus phage S-SRM01</name>
    <dbReference type="NCBI Taxonomy" id="2781608"/>
    <lineage>
        <taxon>Viruses</taxon>
        <taxon>Duplodnaviria</taxon>
        <taxon>Heunggongvirae</taxon>
        <taxon>Uroviricota</taxon>
        <taxon>Caudoviricetes</taxon>
        <taxon>Pantevenvirales</taxon>
        <taxon>Kyanoviridae</taxon>
        <taxon>Serangoonvirus</taxon>
        <taxon>Serangoonvirus essarone</taxon>
    </lineage>
</organism>
<protein>
    <submittedName>
        <fullName evidence="1">Uncharacterized protein</fullName>
    </submittedName>
</protein>
<reference evidence="1" key="1">
    <citation type="submission" date="2020-09" db="EMBL/GenBank/DDBJ databases">
        <authorList>
            <person name="Zhang D."/>
            <person name="Hatherill J.R."/>
            <person name="Ramirez J.F."/>
            <person name="Edinger B."/>
            <person name="Balarin R."/>
            <person name="Sullivan A."/>
            <person name="Humpal K.M."/>
            <person name="Guseva A."/>
            <person name="Butela K.A."/>
            <person name="Garlena R.A."/>
            <person name="Russell D.A."/>
            <person name="Pope W.H."/>
            <person name="Jacobs-Sera D."/>
            <person name="Hatfull G.F."/>
        </authorList>
    </citation>
    <scope>NUCLEOTIDE SEQUENCE</scope>
</reference>
<evidence type="ECO:0000313" key="1">
    <source>
        <dbReference type="EMBL" id="QPX48059.1"/>
    </source>
</evidence>
<dbReference type="RefSeq" id="YP_010670069.1">
    <property type="nucleotide sequence ID" value="NC_070963.1"/>
</dbReference>
<dbReference type="EMBL" id="MW015081">
    <property type="protein sequence ID" value="QPX48059.1"/>
    <property type="molecule type" value="Genomic_DNA"/>
</dbReference>
<dbReference type="KEGG" id="vg:77946264"/>
<sequence length="50" mass="5861">MIKMIKTLLKFLFSKEIEVAPGVFWLGGVLYENRNKPTTPPPLKWKKRDT</sequence>